<keyword evidence="1" id="KW-0472">Membrane</keyword>
<geneLocation type="plasmid" evidence="2 3">
    <name>unnamed3</name>
</geneLocation>
<dbReference type="EMBL" id="CP022193">
    <property type="protein sequence ID" value="AWI86531.1"/>
    <property type="molecule type" value="Genomic_DNA"/>
</dbReference>
<dbReference type="Proteomes" id="UP000244915">
    <property type="component" value="Plasmid unnamed3"/>
</dbReference>
<keyword evidence="1" id="KW-1133">Transmembrane helix</keyword>
<evidence type="ECO:0000256" key="1">
    <source>
        <dbReference type="SAM" id="Phobius"/>
    </source>
</evidence>
<dbReference type="AlphaFoldDB" id="A0A2U8HLB7"/>
<sequence>MVPDRPDRPGNGLFELHAAFGSLVWVYLIGHAGMGGLQHLATEFDLRSMWSLRPPTKKH</sequence>
<dbReference type="KEGG" id="ypac:CEW88_22420"/>
<feature type="transmembrane region" description="Helical" evidence="1">
    <location>
        <begin position="12"/>
        <end position="30"/>
    </location>
</feature>
<protein>
    <submittedName>
        <fullName evidence="2">Uncharacterized protein</fullName>
    </submittedName>
</protein>
<organism evidence="2 3">
    <name type="scientific">Alloyangia pacifica</name>
    <dbReference type="NCBI Taxonomy" id="311180"/>
    <lineage>
        <taxon>Bacteria</taxon>
        <taxon>Pseudomonadati</taxon>
        <taxon>Pseudomonadota</taxon>
        <taxon>Alphaproteobacteria</taxon>
        <taxon>Rhodobacterales</taxon>
        <taxon>Roseobacteraceae</taxon>
        <taxon>Alloyangia</taxon>
    </lineage>
</organism>
<reference evidence="2 3" key="1">
    <citation type="submission" date="2017-06" db="EMBL/GenBank/DDBJ databases">
        <title>Yangia sp. YSBP01 complete genome sequence.</title>
        <authorList>
            <person name="Woo J.-H."/>
            <person name="Kim H.-S."/>
        </authorList>
    </citation>
    <scope>NUCLEOTIDE SEQUENCE [LARGE SCALE GENOMIC DNA]</scope>
    <source>
        <strain evidence="2 3">YSBP01</strain>
        <plasmid evidence="2 3">unnamed3</plasmid>
    </source>
</reference>
<keyword evidence="1" id="KW-0812">Transmembrane</keyword>
<keyword evidence="2" id="KW-0614">Plasmid</keyword>
<dbReference type="RefSeq" id="WP_108970629.1">
    <property type="nucleotide sequence ID" value="NZ_CP022193.1"/>
</dbReference>
<name>A0A2U8HLB7_9RHOB</name>
<proteinExistence type="predicted"/>
<evidence type="ECO:0000313" key="3">
    <source>
        <dbReference type="Proteomes" id="UP000244915"/>
    </source>
</evidence>
<gene>
    <name evidence="2" type="ORF">CEW88_22420</name>
</gene>
<accession>A0A2U8HLB7</accession>
<evidence type="ECO:0000313" key="2">
    <source>
        <dbReference type="EMBL" id="AWI86531.1"/>
    </source>
</evidence>
<dbReference type="OrthoDB" id="7341135at2"/>